<dbReference type="InterPro" id="IPR033379">
    <property type="entry name" value="Acid_Pase_AS"/>
</dbReference>
<proteinExistence type="inferred from homology"/>
<name>A0AAF3EQS4_9BILA</name>
<keyword evidence="3" id="KW-0732">Signal</keyword>
<accession>A0AAF3EQS4</accession>
<dbReference type="PANTHER" id="PTHR11567">
    <property type="entry name" value="ACID PHOSPHATASE-RELATED"/>
    <property type="match status" value="1"/>
</dbReference>
<feature type="chain" id="PRO_5042061237" evidence="3">
    <location>
        <begin position="19"/>
        <end position="374"/>
    </location>
</feature>
<dbReference type="WBParaSite" id="MBELARI_LOCUS16442">
    <property type="protein sequence ID" value="MBELARI_LOCUS16442"/>
    <property type="gene ID" value="MBELARI_LOCUS16442"/>
</dbReference>
<dbReference type="SUPFAM" id="SSF53254">
    <property type="entry name" value="Phosphoglycerate mutase-like"/>
    <property type="match status" value="1"/>
</dbReference>
<sequence length="374" mass="42452">MFRRNSILLIFLINATFCAQKLLNVNVIYRHGDRTPISTAPTDPYQEDFWGLPWGTLTVTGMQQQYANGLKLKARYIDQLKLVNATYSPYETYVKSAQTDRCIQSAGANMAAFYSDSTFRPIDPNWPNNYTPMPIHLNPAPDREYEPGKGCDKVEELYVERTAANPTFVAYELSHAKLFQTWEQNTNLGILQIKDFFDYFDTVVCEKDHNLTLPAWVTPAIFKEAEDVKSQTLDYLDGMAGFGKPDDIQMIRLRGGPLMKTIQSTWIENSQYKFYVHSAHDTTVDAMLYVLAAKTTALGKIQPDYAATLIFETWKMDDGSLAIQVLFSTNAYDNLHIITSAVSGCPVGDFCPVTQFLNRNNPYIPDDIQKECQK</sequence>
<dbReference type="CDD" id="cd07061">
    <property type="entry name" value="HP_HAP_like"/>
    <property type="match status" value="1"/>
</dbReference>
<evidence type="ECO:0000313" key="5">
    <source>
        <dbReference type="WBParaSite" id="MBELARI_LOCUS16442"/>
    </source>
</evidence>
<dbReference type="InterPro" id="IPR050645">
    <property type="entry name" value="Histidine_acid_phosphatase"/>
</dbReference>
<protein>
    <submittedName>
        <fullName evidence="5">Acid phosphatase</fullName>
    </submittedName>
</protein>
<evidence type="ECO:0000256" key="3">
    <source>
        <dbReference type="SAM" id="SignalP"/>
    </source>
</evidence>
<evidence type="ECO:0000313" key="4">
    <source>
        <dbReference type="Proteomes" id="UP000887575"/>
    </source>
</evidence>
<reference evidence="5" key="1">
    <citation type="submission" date="2024-02" db="UniProtKB">
        <authorList>
            <consortium name="WormBaseParasite"/>
        </authorList>
    </citation>
    <scope>IDENTIFICATION</scope>
</reference>
<dbReference type="InterPro" id="IPR029033">
    <property type="entry name" value="His_PPase_superfam"/>
</dbReference>
<dbReference type="AlphaFoldDB" id="A0AAF3EQS4"/>
<dbReference type="PROSITE" id="PS00616">
    <property type="entry name" value="HIS_ACID_PHOSPHAT_1"/>
    <property type="match status" value="1"/>
</dbReference>
<organism evidence="4 5">
    <name type="scientific">Mesorhabditis belari</name>
    <dbReference type="NCBI Taxonomy" id="2138241"/>
    <lineage>
        <taxon>Eukaryota</taxon>
        <taxon>Metazoa</taxon>
        <taxon>Ecdysozoa</taxon>
        <taxon>Nematoda</taxon>
        <taxon>Chromadorea</taxon>
        <taxon>Rhabditida</taxon>
        <taxon>Rhabditina</taxon>
        <taxon>Rhabditomorpha</taxon>
        <taxon>Rhabditoidea</taxon>
        <taxon>Rhabditidae</taxon>
        <taxon>Mesorhabditinae</taxon>
        <taxon>Mesorhabditis</taxon>
    </lineage>
</organism>
<dbReference type="PANTHER" id="PTHR11567:SF210">
    <property type="entry name" value="ACID PHOSPHATASE 5-RELATED"/>
    <property type="match status" value="1"/>
</dbReference>
<evidence type="ECO:0000256" key="2">
    <source>
        <dbReference type="ARBA" id="ARBA00005375"/>
    </source>
</evidence>
<dbReference type="Proteomes" id="UP000887575">
    <property type="component" value="Unassembled WGS sequence"/>
</dbReference>
<keyword evidence="4" id="KW-1185">Reference proteome</keyword>
<dbReference type="Gene3D" id="3.40.50.1240">
    <property type="entry name" value="Phosphoglycerate mutase-like"/>
    <property type="match status" value="1"/>
</dbReference>
<dbReference type="Pfam" id="PF00328">
    <property type="entry name" value="His_Phos_2"/>
    <property type="match status" value="1"/>
</dbReference>
<comment type="similarity">
    <text evidence="2">Belongs to the histidine acid phosphatase family.</text>
</comment>
<dbReference type="GO" id="GO:0003993">
    <property type="term" value="F:acid phosphatase activity"/>
    <property type="evidence" value="ECO:0007669"/>
    <property type="project" value="UniProtKB-EC"/>
</dbReference>
<dbReference type="InterPro" id="IPR000560">
    <property type="entry name" value="His_Pase_clade-2"/>
</dbReference>
<comment type="catalytic activity">
    <reaction evidence="1">
        <text>a phosphate monoester + H2O = an alcohol + phosphate</text>
        <dbReference type="Rhea" id="RHEA:15017"/>
        <dbReference type="ChEBI" id="CHEBI:15377"/>
        <dbReference type="ChEBI" id="CHEBI:30879"/>
        <dbReference type="ChEBI" id="CHEBI:43474"/>
        <dbReference type="ChEBI" id="CHEBI:67140"/>
        <dbReference type="EC" id="3.1.3.2"/>
    </reaction>
</comment>
<feature type="signal peptide" evidence="3">
    <location>
        <begin position="1"/>
        <end position="18"/>
    </location>
</feature>
<evidence type="ECO:0000256" key="1">
    <source>
        <dbReference type="ARBA" id="ARBA00000032"/>
    </source>
</evidence>